<dbReference type="OrthoDB" id="9792690at2"/>
<name>A0A2G4YPW0_9PROT</name>
<dbReference type="Pfam" id="PF07021">
    <property type="entry name" value="MetW"/>
    <property type="match status" value="1"/>
</dbReference>
<dbReference type="Proteomes" id="UP000229730">
    <property type="component" value="Unassembled WGS sequence"/>
</dbReference>
<gene>
    <name evidence="1" type="primary">metW</name>
    <name evidence="1" type="ORF">CRD36_11125</name>
</gene>
<dbReference type="InterPro" id="IPR010743">
    <property type="entry name" value="Methionine_synth_MetW"/>
</dbReference>
<protein>
    <submittedName>
        <fullName evidence="1">Methionine biosynthesis protein MetW</fullName>
    </submittedName>
</protein>
<dbReference type="InterPro" id="IPR029063">
    <property type="entry name" value="SAM-dependent_MTases_sf"/>
</dbReference>
<reference evidence="1 2" key="1">
    <citation type="submission" date="2017-10" db="EMBL/GenBank/DDBJ databases">
        <title>Frigbacter circumglobatus gen. nov. sp. nov., isolated from sediment cultured in situ.</title>
        <authorList>
            <person name="Zhao Z."/>
        </authorList>
    </citation>
    <scope>NUCLEOTIDE SEQUENCE [LARGE SCALE GENOMIC DNA]</scope>
    <source>
        <strain evidence="1 2">ZYL</strain>
    </source>
</reference>
<dbReference type="EMBL" id="PDEM01000024">
    <property type="protein sequence ID" value="PHZ84361.1"/>
    <property type="molecule type" value="Genomic_DNA"/>
</dbReference>
<dbReference type="Gene3D" id="3.40.50.150">
    <property type="entry name" value="Vaccinia Virus protein VP39"/>
    <property type="match status" value="1"/>
</dbReference>
<keyword evidence="2" id="KW-1185">Reference proteome</keyword>
<dbReference type="SUPFAM" id="SSF53335">
    <property type="entry name" value="S-adenosyl-L-methionine-dependent methyltransferases"/>
    <property type="match status" value="1"/>
</dbReference>
<dbReference type="AlphaFoldDB" id="A0A2G4YPW0"/>
<evidence type="ECO:0000313" key="2">
    <source>
        <dbReference type="Proteomes" id="UP000229730"/>
    </source>
</evidence>
<dbReference type="NCBIfam" id="TIGR02081">
    <property type="entry name" value="metW"/>
    <property type="match status" value="1"/>
</dbReference>
<evidence type="ECO:0000313" key="1">
    <source>
        <dbReference type="EMBL" id="PHZ84361.1"/>
    </source>
</evidence>
<comment type="caution">
    <text evidence="1">The sequence shown here is derived from an EMBL/GenBank/DDBJ whole genome shotgun (WGS) entry which is preliminary data.</text>
</comment>
<dbReference type="CDD" id="cd02440">
    <property type="entry name" value="AdoMet_MTases"/>
    <property type="match status" value="1"/>
</dbReference>
<sequence>MTPTKTRASDIRVDLLEIARMIPAGSTVLDVGCGDGSLLDYLIQEKNVDGRGIELSAEGVNRSVAKGLSVIQGNAEEDIAYYPDDCFDYVILSQTLQAMQRPDRMLEQLLRVGKKAVVSFPNFGHWKVRANLGLLGTMPVNKTLDYPWYATPNIHFCTIRDFVNLCGQLDIDVEQSMAINAKGSRMPFISLFLVNLLATQGLYVITRKQPENSRA</sequence>
<organism evidence="1 2">
    <name type="scientific">Paremcibacter congregatus</name>
    <dbReference type="NCBI Taxonomy" id="2043170"/>
    <lineage>
        <taxon>Bacteria</taxon>
        <taxon>Pseudomonadati</taxon>
        <taxon>Pseudomonadota</taxon>
        <taxon>Alphaproteobacteria</taxon>
        <taxon>Emcibacterales</taxon>
        <taxon>Emcibacteraceae</taxon>
        <taxon>Paremcibacter</taxon>
    </lineage>
</organism>
<proteinExistence type="predicted"/>
<accession>A0A2G4YPW0</accession>
<dbReference type="RefSeq" id="WP_099473229.1">
    <property type="nucleotide sequence ID" value="NZ_CP041025.1"/>
</dbReference>
<dbReference type="InParanoid" id="A0A2G4YPW0"/>